<keyword evidence="9 12" id="KW-1133">Transmembrane helix</keyword>
<evidence type="ECO:0000259" key="13">
    <source>
        <dbReference type="PROSITE" id="PS51098"/>
    </source>
</evidence>
<dbReference type="GO" id="GO:0090563">
    <property type="term" value="F:protein-phosphocysteine-sugar phosphotransferase activity"/>
    <property type="evidence" value="ECO:0007669"/>
    <property type="project" value="TreeGrafter"/>
</dbReference>
<dbReference type="InterPro" id="IPR018113">
    <property type="entry name" value="PTrfase_EIIB_Cys"/>
</dbReference>
<keyword evidence="6" id="KW-0598">Phosphotransferase system</keyword>
<keyword evidence="7 12" id="KW-0812">Transmembrane</keyword>
<dbReference type="GO" id="GO:0009401">
    <property type="term" value="P:phosphoenolpyruvate-dependent sugar phosphotransferase system"/>
    <property type="evidence" value="ECO:0007669"/>
    <property type="project" value="UniProtKB-KW"/>
</dbReference>
<sequence>MNILGYFQKVGKALMVPVAVLPAAAILMGIGYWIDPNGWGANSALAAFLIKAGAAIIDNMSVLFAVGVAYGMSKDKDGAAALSGFVGFLVVTTLLAPGAVAQIQGIDPSAVPAAFGKINNQFVGILVGIVSAELYNRFSSVELHKALAFFSGKRLVPILTSIAGIVIAGILMFVWPSIYGGLVHFGESIQGMGSVGAGIYAFFNRLLIPVGLHHALNSVFWFDVAGINDIPNFLGGAKSIAEGTATPGITGMYQAGFFPIMMFGLPGAALAMYHTAKAKNKERVASLLIAAGFASFFTGVTEPLEFAFMFLAPVLYVIHAALAGLSVYIAASMQWIAGFGFSAGLVDMFLSSRNPLAVQWYMLIVQGIAFFFIYYFVFRFAIVKFNLKTPGREDDEEETSSVAGSAETGELAKQYLKALGGHGNLENIDACITRLRLTLKDSSLANEKTLKALGAMGVVKLGSNNLQVILGPLAEIVAGEMKKIPASEDLSSVKLP</sequence>
<dbReference type="PANTHER" id="PTHR30009:SF4">
    <property type="entry name" value="PTS SYSTEM N-ACETYLGLUCOSAMINE-SPECIFIC EIICBA COMPONENT"/>
    <property type="match status" value="1"/>
</dbReference>
<evidence type="ECO:0000313" key="16">
    <source>
        <dbReference type="Proteomes" id="UP000238730"/>
    </source>
</evidence>
<evidence type="ECO:0000256" key="6">
    <source>
        <dbReference type="ARBA" id="ARBA00022683"/>
    </source>
</evidence>
<evidence type="ECO:0000256" key="2">
    <source>
        <dbReference type="ARBA" id="ARBA00022448"/>
    </source>
</evidence>
<dbReference type="InterPro" id="IPR001996">
    <property type="entry name" value="PTS_IIB_1"/>
</dbReference>
<dbReference type="Pfam" id="PF02378">
    <property type="entry name" value="PTS_EIIC"/>
    <property type="match status" value="1"/>
</dbReference>
<accession>A0A2S7VZB3</accession>
<dbReference type="InterPro" id="IPR013013">
    <property type="entry name" value="PTS_EIIC_1"/>
</dbReference>
<evidence type="ECO:0000256" key="12">
    <source>
        <dbReference type="SAM" id="Phobius"/>
    </source>
</evidence>
<feature type="domain" description="PTS EIIC type-1" evidence="14">
    <location>
        <begin position="1"/>
        <end position="394"/>
    </location>
</feature>
<dbReference type="GO" id="GO:0005886">
    <property type="term" value="C:plasma membrane"/>
    <property type="evidence" value="ECO:0007669"/>
    <property type="project" value="UniProtKB-SubCell"/>
</dbReference>
<dbReference type="Gene3D" id="3.30.1360.60">
    <property type="entry name" value="Glucose permease domain IIB"/>
    <property type="match status" value="1"/>
</dbReference>
<dbReference type="CDD" id="cd00212">
    <property type="entry name" value="PTS_IIB_glc"/>
    <property type="match status" value="1"/>
</dbReference>
<proteinExistence type="predicted"/>
<dbReference type="GO" id="GO:0019866">
    <property type="term" value="C:organelle inner membrane"/>
    <property type="evidence" value="ECO:0007669"/>
    <property type="project" value="InterPro"/>
</dbReference>
<feature type="transmembrane region" description="Helical" evidence="12">
    <location>
        <begin position="284"/>
        <end position="300"/>
    </location>
</feature>
<evidence type="ECO:0000256" key="3">
    <source>
        <dbReference type="ARBA" id="ARBA00022475"/>
    </source>
</evidence>
<name>A0A2S7VZB3_PHOAN</name>
<dbReference type="FunFam" id="3.30.1360.60:FF:000001">
    <property type="entry name" value="PTS system glucose-specific IIBC component PtsG"/>
    <property type="match status" value="1"/>
</dbReference>
<dbReference type="InterPro" id="IPR010974">
    <property type="entry name" value="PTS_IIBC_nag"/>
</dbReference>
<reference evidence="15 16" key="1">
    <citation type="submission" date="2016-12" db="EMBL/GenBank/DDBJ databases">
        <title>Diversity of luminous bacteria.</title>
        <authorList>
            <person name="Yoshizawa S."/>
            <person name="Kogure K."/>
        </authorList>
    </citation>
    <scope>NUCLEOTIDE SEQUENCE [LARGE SCALE GENOMIC DNA]</scope>
    <source>
        <strain evidence="15 16">LC1-200</strain>
    </source>
</reference>
<comment type="subcellular location">
    <subcellularLocation>
        <location evidence="1">Cell membrane</location>
        <topology evidence="1">Multi-pass membrane protein</topology>
    </subcellularLocation>
</comment>
<dbReference type="Proteomes" id="UP000238730">
    <property type="component" value="Unassembled WGS sequence"/>
</dbReference>
<dbReference type="NCBIfam" id="TIGR01998">
    <property type="entry name" value="PTS-II-BC-nag"/>
    <property type="match status" value="1"/>
</dbReference>
<evidence type="ECO:0000256" key="4">
    <source>
        <dbReference type="ARBA" id="ARBA00022597"/>
    </source>
</evidence>
<dbReference type="Pfam" id="PF00367">
    <property type="entry name" value="PTS_EIIB"/>
    <property type="match status" value="1"/>
</dbReference>
<evidence type="ECO:0000256" key="8">
    <source>
        <dbReference type="ARBA" id="ARBA00022777"/>
    </source>
</evidence>
<dbReference type="PROSITE" id="PS51103">
    <property type="entry name" value="PTS_EIIC_TYPE_1"/>
    <property type="match status" value="1"/>
</dbReference>
<evidence type="ECO:0000256" key="10">
    <source>
        <dbReference type="ARBA" id="ARBA00023136"/>
    </source>
</evidence>
<dbReference type="InterPro" id="IPR050429">
    <property type="entry name" value="PTS_Glucose_EIICBA"/>
</dbReference>
<dbReference type="InterPro" id="IPR036878">
    <property type="entry name" value="Glu_permease_IIB"/>
</dbReference>
<dbReference type="RefSeq" id="WP_105060650.1">
    <property type="nucleotide sequence ID" value="NZ_MSCJ01000001.1"/>
</dbReference>
<keyword evidence="5" id="KW-0808">Transferase</keyword>
<feature type="transmembrane region" description="Helical" evidence="12">
    <location>
        <begin position="335"/>
        <end position="352"/>
    </location>
</feature>
<feature type="transmembrane region" description="Helical" evidence="12">
    <location>
        <begin position="358"/>
        <end position="378"/>
    </location>
</feature>
<dbReference type="GO" id="GO:0015572">
    <property type="term" value="F:N-acetylglucosamine transmembrane transporter activity"/>
    <property type="evidence" value="ECO:0007669"/>
    <property type="project" value="InterPro"/>
</dbReference>
<evidence type="ECO:0000256" key="11">
    <source>
        <dbReference type="PROSITE-ProRule" id="PRU00421"/>
    </source>
</evidence>
<gene>
    <name evidence="15" type="ORF">BTO08_08510</name>
</gene>
<organism evidence="15 16">
    <name type="scientific">Photobacterium angustum</name>
    <dbReference type="NCBI Taxonomy" id="661"/>
    <lineage>
        <taxon>Bacteria</taxon>
        <taxon>Pseudomonadati</taxon>
        <taxon>Pseudomonadota</taxon>
        <taxon>Gammaproteobacteria</taxon>
        <taxon>Vibrionales</taxon>
        <taxon>Vibrionaceae</taxon>
        <taxon>Photobacterium</taxon>
    </lineage>
</organism>
<feature type="transmembrane region" description="Helical" evidence="12">
    <location>
        <begin position="12"/>
        <end position="34"/>
    </location>
</feature>
<comment type="caution">
    <text evidence="15">The sequence shown here is derived from an EMBL/GenBank/DDBJ whole genome shotgun (WGS) entry which is preliminary data.</text>
</comment>
<feature type="transmembrane region" description="Helical" evidence="12">
    <location>
        <begin position="252"/>
        <end position="272"/>
    </location>
</feature>
<feature type="transmembrane region" description="Helical" evidence="12">
    <location>
        <begin position="46"/>
        <end position="70"/>
    </location>
</feature>
<feature type="transmembrane region" description="Helical" evidence="12">
    <location>
        <begin position="306"/>
        <end position="328"/>
    </location>
</feature>
<keyword evidence="3" id="KW-1003">Cell membrane</keyword>
<protein>
    <submittedName>
        <fullName evidence="15">PTS glucose transporter subunit IIBC</fullName>
    </submittedName>
</protein>
<feature type="transmembrane region" description="Helical" evidence="12">
    <location>
        <begin position="155"/>
        <end position="175"/>
    </location>
</feature>
<keyword evidence="4 15" id="KW-0762">Sugar transport</keyword>
<evidence type="ECO:0000259" key="14">
    <source>
        <dbReference type="PROSITE" id="PS51103"/>
    </source>
</evidence>
<dbReference type="PANTHER" id="PTHR30009">
    <property type="entry name" value="CYTOCHROME C-TYPE SYNTHESIS PROTEIN AND PTS TRANSMEMBRANE COMPONENT"/>
    <property type="match status" value="1"/>
</dbReference>
<dbReference type="PROSITE" id="PS51098">
    <property type="entry name" value="PTS_EIIB_TYPE_1"/>
    <property type="match status" value="1"/>
</dbReference>
<dbReference type="EMBL" id="MSCJ01000001">
    <property type="protein sequence ID" value="PQJ67450.1"/>
    <property type="molecule type" value="Genomic_DNA"/>
</dbReference>
<feature type="active site" description="Phosphocysteine intermediate; for EIIB activity" evidence="11">
    <location>
        <position position="431"/>
    </location>
</feature>
<dbReference type="NCBIfam" id="TIGR00826">
    <property type="entry name" value="EIIB_glc"/>
    <property type="match status" value="1"/>
</dbReference>
<dbReference type="OrthoDB" id="7571469at2"/>
<keyword evidence="8" id="KW-0418">Kinase</keyword>
<evidence type="ECO:0000256" key="9">
    <source>
        <dbReference type="ARBA" id="ARBA00022989"/>
    </source>
</evidence>
<dbReference type="GO" id="GO:0008982">
    <property type="term" value="F:protein-N(PI)-phosphohistidine-sugar phosphotransferase activity"/>
    <property type="evidence" value="ECO:0007669"/>
    <property type="project" value="InterPro"/>
</dbReference>
<evidence type="ECO:0000256" key="1">
    <source>
        <dbReference type="ARBA" id="ARBA00004651"/>
    </source>
</evidence>
<dbReference type="InterPro" id="IPR003352">
    <property type="entry name" value="PTS_EIIC"/>
</dbReference>
<evidence type="ECO:0000313" key="15">
    <source>
        <dbReference type="EMBL" id="PQJ67450.1"/>
    </source>
</evidence>
<evidence type="ECO:0000256" key="5">
    <source>
        <dbReference type="ARBA" id="ARBA00022679"/>
    </source>
</evidence>
<evidence type="ECO:0000256" key="7">
    <source>
        <dbReference type="ARBA" id="ARBA00022692"/>
    </source>
</evidence>
<keyword evidence="2" id="KW-0813">Transport</keyword>
<dbReference type="AlphaFoldDB" id="A0A2S7VZB3"/>
<feature type="domain" description="PTS EIIB type-1" evidence="13">
    <location>
        <begin position="409"/>
        <end position="491"/>
    </location>
</feature>
<keyword evidence="10 12" id="KW-0472">Membrane</keyword>
<dbReference type="GO" id="GO:0016301">
    <property type="term" value="F:kinase activity"/>
    <property type="evidence" value="ECO:0007669"/>
    <property type="project" value="UniProtKB-KW"/>
</dbReference>
<feature type="transmembrane region" description="Helical" evidence="12">
    <location>
        <begin position="82"/>
        <end position="106"/>
    </location>
</feature>
<dbReference type="PROSITE" id="PS01035">
    <property type="entry name" value="PTS_EIIB_TYPE_1_CYS"/>
    <property type="match status" value="1"/>
</dbReference>
<dbReference type="SUPFAM" id="SSF55604">
    <property type="entry name" value="Glucose permease domain IIB"/>
    <property type="match status" value="1"/>
</dbReference>
<dbReference type="GO" id="GO:0015764">
    <property type="term" value="P:N-acetylglucosamine transport"/>
    <property type="evidence" value="ECO:0007669"/>
    <property type="project" value="TreeGrafter"/>
</dbReference>